<evidence type="ECO:0000313" key="3">
    <source>
        <dbReference type="Proteomes" id="UP000219356"/>
    </source>
</evidence>
<dbReference type="RefSeq" id="WP_097040911.1">
    <property type="nucleotide sequence ID" value="NZ_OBEK01000002.1"/>
</dbReference>
<reference evidence="3" key="1">
    <citation type="submission" date="2017-09" db="EMBL/GenBank/DDBJ databases">
        <authorList>
            <person name="Varghese N."/>
            <person name="Submissions S."/>
        </authorList>
    </citation>
    <scope>NUCLEOTIDE SEQUENCE [LARGE SCALE GENOMIC DNA]</scope>
    <source>
        <strain evidence="3">CGMCC 1.8913</strain>
    </source>
</reference>
<sequence length="352" mass="40673">MQKRDSERNLKVLEDDMQWDENRKDEIRFRLLSKLDNMSPLLVKQEKSKTRRLYIAIPSVIVALCFLIVGTAYISPALADKIFHVPIIGELARENSMVSIIQDGLDKADYKYDGINISYPDKSIAITLNKEEKESKQQVKHYIEQTLFEENVQGFDVHIAKEVEQEHEEIVDNVDQRHMENTERFSEEQFNLFDKTNLSNLIVNTGTNYTKDGRLVVNYQVYDSASKNDIIIIKNLTRQAGKLADVKIGDIKIDSVNKQKEQQDMHWSNITDLIGDKLMSDPSYHVDGIAYSVYPSVELTIKTNIESTKDPKTQLFTADLEKEIRQAIEDSEEAGQEDYQIIIRDKNNHRIN</sequence>
<evidence type="ECO:0000256" key="1">
    <source>
        <dbReference type="SAM" id="Phobius"/>
    </source>
</evidence>
<gene>
    <name evidence="2" type="ORF">SAMN05421503_1562</name>
</gene>
<dbReference type="Proteomes" id="UP000219356">
    <property type="component" value="Unassembled WGS sequence"/>
</dbReference>
<accession>A0A285NKX9</accession>
<evidence type="ECO:0008006" key="4">
    <source>
        <dbReference type="Google" id="ProtNLM"/>
    </source>
</evidence>
<keyword evidence="1" id="KW-1133">Transmembrane helix</keyword>
<keyword evidence="1" id="KW-0472">Membrane</keyword>
<proteinExistence type="predicted"/>
<dbReference type="AlphaFoldDB" id="A0A285NKX9"/>
<feature type="transmembrane region" description="Helical" evidence="1">
    <location>
        <begin position="53"/>
        <end position="74"/>
    </location>
</feature>
<protein>
    <recommendedName>
        <fullName evidence="4">DUF4030 domain-containing protein</fullName>
    </recommendedName>
</protein>
<keyword evidence="1" id="KW-0812">Transmembrane</keyword>
<organism evidence="2 3">
    <name type="scientific">Terribacillus aidingensis</name>
    <dbReference type="NCBI Taxonomy" id="586416"/>
    <lineage>
        <taxon>Bacteria</taxon>
        <taxon>Bacillati</taxon>
        <taxon>Bacillota</taxon>
        <taxon>Bacilli</taxon>
        <taxon>Bacillales</taxon>
        <taxon>Bacillaceae</taxon>
        <taxon>Terribacillus</taxon>
    </lineage>
</organism>
<dbReference type="EMBL" id="OBEK01000002">
    <property type="protein sequence ID" value="SNZ10150.1"/>
    <property type="molecule type" value="Genomic_DNA"/>
</dbReference>
<evidence type="ECO:0000313" key="2">
    <source>
        <dbReference type="EMBL" id="SNZ10150.1"/>
    </source>
</evidence>
<name>A0A285NKX9_9BACI</name>
<keyword evidence="3" id="KW-1185">Reference proteome</keyword>
<dbReference type="OrthoDB" id="2455196at2"/>